<dbReference type="Proteomes" id="UP000813824">
    <property type="component" value="Unassembled WGS sequence"/>
</dbReference>
<proteinExistence type="predicted"/>
<dbReference type="EMBL" id="JAEVFJ010000082">
    <property type="protein sequence ID" value="KAH8070769.1"/>
    <property type="molecule type" value="Genomic_DNA"/>
</dbReference>
<feature type="compositionally biased region" description="Pro residues" evidence="1">
    <location>
        <begin position="140"/>
        <end position="158"/>
    </location>
</feature>
<protein>
    <submittedName>
        <fullName evidence="2">Uncharacterized protein</fullName>
    </submittedName>
</protein>
<sequence length="196" mass="21978">MNPACSGVLPFGHSFSVLYKTDEKMHRPTSLTTTSSSVDRPKLKRNLHSKGYMCSWRAIKRAFTRPVPRRRQLYYPIIDQPNSYEVSYHERPVMAAGYRYEDAQGVIHAHSCRCHHCGEALRFASHVASQNRCQASCCAPPAPTPPPPPPPAPAPTPSPQARVYFMHTPSPFATPIALPYVSSQWFTPPSMVIEFK</sequence>
<feature type="region of interest" description="Disordered" evidence="1">
    <location>
        <begin position="140"/>
        <end position="160"/>
    </location>
</feature>
<evidence type="ECO:0000313" key="3">
    <source>
        <dbReference type="Proteomes" id="UP000813824"/>
    </source>
</evidence>
<keyword evidence="3" id="KW-1185">Reference proteome</keyword>
<evidence type="ECO:0000313" key="2">
    <source>
        <dbReference type="EMBL" id="KAH8070769.1"/>
    </source>
</evidence>
<reference evidence="2" key="1">
    <citation type="journal article" date="2021" name="New Phytol.">
        <title>Evolutionary innovations through gain and loss of genes in the ectomycorrhizal Boletales.</title>
        <authorList>
            <person name="Wu G."/>
            <person name="Miyauchi S."/>
            <person name="Morin E."/>
            <person name="Kuo A."/>
            <person name="Drula E."/>
            <person name="Varga T."/>
            <person name="Kohler A."/>
            <person name="Feng B."/>
            <person name="Cao Y."/>
            <person name="Lipzen A."/>
            <person name="Daum C."/>
            <person name="Hundley H."/>
            <person name="Pangilinan J."/>
            <person name="Johnson J."/>
            <person name="Barry K."/>
            <person name="LaButti K."/>
            <person name="Ng V."/>
            <person name="Ahrendt S."/>
            <person name="Min B."/>
            <person name="Choi I.G."/>
            <person name="Park H."/>
            <person name="Plett J.M."/>
            <person name="Magnuson J."/>
            <person name="Spatafora J.W."/>
            <person name="Nagy L.G."/>
            <person name="Henrissat B."/>
            <person name="Grigoriev I.V."/>
            <person name="Yang Z.L."/>
            <person name="Xu J."/>
            <person name="Martin F.M."/>
        </authorList>
    </citation>
    <scope>NUCLEOTIDE SEQUENCE</scope>
    <source>
        <strain evidence="2">KKN 215</strain>
    </source>
</reference>
<accession>A0A8K0XJM3</accession>
<organism evidence="2 3">
    <name type="scientific">Cristinia sonorae</name>
    <dbReference type="NCBI Taxonomy" id="1940300"/>
    <lineage>
        <taxon>Eukaryota</taxon>
        <taxon>Fungi</taxon>
        <taxon>Dikarya</taxon>
        <taxon>Basidiomycota</taxon>
        <taxon>Agaricomycotina</taxon>
        <taxon>Agaricomycetes</taxon>
        <taxon>Agaricomycetidae</taxon>
        <taxon>Agaricales</taxon>
        <taxon>Pleurotineae</taxon>
        <taxon>Stephanosporaceae</taxon>
        <taxon>Cristinia</taxon>
    </lineage>
</organism>
<comment type="caution">
    <text evidence="2">The sequence shown here is derived from an EMBL/GenBank/DDBJ whole genome shotgun (WGS) entry which is preliminary data.</text>
</comment>
<name>A0A8K0XJM3_9AGAR</name>
<gene>
    <name evidence="2" type="ORF">BXZ70DRAFT_775616</name>
</gene>
<evidence type="ECO:0000256" key="1">
    <source>
        <dbReference type="SAM" id="MobiDB-lite"/>
    </source>
</evidence>
<dbReference type="AlphaFoldDB" id="A0A8K0XJM3"/>